<evidence type="ECO:0000313" key="2">
    <source>
        <dbReference type="Proteomes" id="UP000189431"/>
    </source>
</evidence>
<proteinExistence type="predicted"/>
<dbReference type="EMBL" id="MUFR01000048">
    <property type="protein sequence ID" value="OOF32929.1"/>
    <property type="molecule type" value="Genomic_DNA"/>
</dbReference>
<gene>
    <name evidence="1" type="ORF">BZJ21_13485</name>
</gene>
<keyword evidence="2" id="KW-1185">Reference proteome</keyword>
<protein>
    <submittedName>
        <fullName evidence="1">Uncharacterized protein</fullName>
    </submittedName>
</protein>
<dbReference type="Proteomes" id="UP000189431">
    <property type="component" value="Unassembled WGS sequence"/>
</dbReference>
<sequence length="133" mass="15052">MNGEIPSRTNGFNSKAPEPTCGTFESCLFCEYFAVHEDFEDIHKLLSLREALNATSMIRNDSEHHEAVVKPAIFRIDEILGFVSKNNRGLGGVIRQAEDEIEMGNYSRHWSRQIEILIRLASSAGKRVIVCRN</sequence>
<organism evidence="1 2">
    <name type="scientific">Salinivibrio costicola subsp. alcaliphilus</name>
    <dbReference type="NCBI Taxonomy" id="272773"/>
    <lineage>
        <taxon>Bacteria</taxon>
        <taxon>Pseudomonadati</taxon>
        <taxon>Pseudomonadota</taxon>
        <taxon>Gammaproteobacteria</taxon>
        <taxon>Vibrionales</taxon>
        <taxon>Vibrionaceae</taxon>
        <taxon>Salinivibrio</taxon>
    </lineage>
</organism>
<evidence type="ECO:0000313" key="1">
    <source>
        <dbReference type="EMBL" id="OOF32929.1"/>
    </source>
</evidence>
<comment type="caution">
    <text evidence="1">The sequence shown here is derived from an EMBL/GenBank/DDBJ whole genome shotgun (WGS) entry which is preliminary data.</text>
</comment>
<accession>A0ABX3KN40</accession>
<name>A0ABX3KN40_SALCS</name>
<reference evidence="2" key="1">
    <citation type="submission" date="2017-01" db="EMBL/GenBank/DDBJ databases">
        <title>Draft genome of the species Salinivibrio costicola subsp. alcaliphilus.</title>
        <authorList>
            <person name="Lopez-Hermoso C."/>
            <person name="De La Haba R."/>
            <person name="Sanchez-Porro C."/>
            <person name="Ventosa A."/>
        </authorList>
    </citation>
    <scope>NUCLEOTIDE SEQUENCE [LARGE SCALE GENOMIC DNA]</scope>
    <source>
        <strain evidence="2">CBH448</strain>
    </source>
</reference>
<dbReference type="RefSeq" id="WP_077670044.1">
    <property type="nucleotide sequence ID" value="NZ_MUFR01000048.1"/>
</dbReference>